<feature type="coiled-coil region" evidence="4">
    <location>
        <begin position="133"/>
        <end position="160"/>
    </location>
</feature>
<dbReference type="Proteomes" id="UP000537131">
    <property type="component" value="Unassembled WGS sequence"/>
</dbReference>
<dbReference type="Pfam" id="PF00488">
    <property type="entry name" value="MutS_V"/>
    <property type="match status" value="1"/>
</dbReference>
<dbReference type="GO" id="GO:0030983">
    <property type="term" value="F:mismatched DNA binding"/>
    <property type="evidence" value="ECO:0007669"/>
    <property type="project" value="InterPro"/>
</dbReference>
<accession>A0A7Y0EI90</accession>
<name>A0A7Y0EI90_9CLOT</name>
<evidence type="ECO:0000256" key="4">
    <source>
        <dbReference type="SAM" id="Coils"/>
    </source>
</evidence>
<evidence type="ECO:0000313" key="6">
    <source>
        <dbReference type="EMBL" id="NMM62905.1"/>
    </source>
</evidence>
<protein>
    <recommendedName>
        <fullName evidence="5">DNA mismatch repair proteins mutS family domain-containing protein</fullName>
    </recommendedName>
</protein>
<dbReference type="InterPro" id="IPR036187">
    <property type="entry name" value="DNA_mismatch_repair_MutS_sf"/>
</dbReference>
<dbReference type="InterPro" id="IPR000432">
    <property type="entry name" value="DNA_mismatch_repair_MutS_C"/>
</dbReference>
<keyword evidence="4" id="KW-0175">Coiled coil</keyword>
<dbReference type="EMBL" id="JABBNI010000015">
    <property type="protein sequence ID" value="NMM62905.1"/>
    <property type="molecule type" value="Genomic_DNA"/>
</dbReference>
<dbReference type="GO" id="GO:0006298">
    <property type="term" value="P:mismatch repair"/>
    <property type="evidence" value="ECO:0007669"/>
    <property type="project" value="InterPro"/>
</dbReference>
<reference evidence="6 7" key="1">
    <citation type="submission" date="2020-04" db="EMBL/GenBank/DDBJ databases">
        <authorList>
            <person name="Doyle D.A."/>
        </authorList>
    </citation>
    <scope>NUCLEOTIDE SEQUENCE [LARGE SCALE GENOMIC DNA]</scope>
    <source>
        <strain evidence="6 7">P21</strain>
    </source>
</reference>
<dbReference type="SUPFAM" id="SSF52540">
    <property type="entry name" value="P-loop containing nucleoside triphosphate hydrolases"/>
    <property type="match status" value="1"/>
</dbReference>
<proteinExistence type="predicted"/>
<evidence type="ECO:0000256" key="3">
    <source>
        <dbReference type="ARBA" id="ARBA00023125"/>
    </source>
</evidence>
<dbReference type="GO" id="GO:0005524">
    <property type="term" value="F:ATP binding"/>
    <property type="evidence" value="ECO:0007669"/>
    <property type="project" value="UniProtKB-KW"/>
</dbReference>
<evidence type="ECO:0000259" key="5">
    <source>
        <dbReference type="SMART" id="SM00534"/>
    </source>
</evidence>
<dbReference type="SUPFAM" id="SSF48334">
    <property type="entry name" value="DNA repair protein MutS, domain III"/>
    <property type="match status" value="1"/>
</dbReference>
<dbReference type="Gene3D" id="3.40.50.300">
    <property type="entry name" value="P-loop containing nucleotide triphosphate hydrolases"/>
    <property type="match status" value="1"/>
</dbReference>
<reference evidence="6 7" key="2">
    <citation type="submission" date="2020-06" db="EMBL/GenBank/DDBJ databases">
        <title>Complete Genome Sequence of Clostridium muelleri sp. nov. P21T, an Acid-Alcohol Producing Acetogen Isolated from Old Hay.</title>
        <authorList>
            <person name="Duncan K.E."/>
            <person name="Tanner R.S."/>
        </authorList>
    </citation>
    <scope>NUCLEOTIDE SEQUENCE [LARGE SCALE GENOMIC DNA]</scope>
    <source>
        <strain evidence="6 7">P21</strain>
    </source>
</reference>
<dbReference type="AlphaFoldDB" id="A0A7Y0EI90"/>
<keyword evidence="3" id="KW-0238">DNA-binding</keyword>
<evidence type="ECO:0000313" key="7">
    <source>
        <dbReference type="Proteomes" id="UP000537131"/>
    </source>
</evidence>
<sequence>MDKLEVMTPYGFEQKSKIKPFGTARGKELHTELNNTEIIINSIKENKRKYDEIERCFCRIKDIKNSLKRSVNLEVLDEVELYEIKYFSMVIDELIGIYKELNIDITNINFQSLEYIFKLLDPENKKIPTFYIYDKYSERLRDIRKEKTKLENKIFFEEDEEISAALKESRLDMVILEEEEELRIKKLLSEEISKYINVFKENIEAIGSLDLLMAKSKLAIKYNAVKPELTDNMEINLEGTLNPEISEVLKAKDKTFTSVSLNLKSGTTVITGANMGGKSVTLKTMVLNVLLGQMGFFVFCKKAAFPVVDFIYFISDDMQNISKGLSTFGAEIIKLSEMVECVKKEKGFLVLDEFARGTNPREGFYLVASLCKYLNKFNSISVISTHYDGVVQDDMTHYQVVGLKNVNFNSLKYKINLNNKHSVEIIQENMEYRLEKVGKESMVPKDALKISMLLGLDEEILDIAKDYYKAEK</sequence>
<feature type="domain" description="DNA mismatch repair proteins mutS family" evidence="5">
    <location>
        <begin position="265"/>
        <end position="469"/>
    </location>
</feature>
<keyword evidence="1" id="KW-0547">Nucleotide-binding</keyword>
<keyword evidence="7" id="KW-1185">Reference proteome</keyword>
<dbReference type="GO" id="GO:0140664">
    <property type="term" value="F:ATP-dependent DNA damage sensor activity"/>
    <property type="evidence" value="ECO:0007669"/>
    <property type="project" value="InterPro"/>
</dbReference>
<keyword evidence="2" id="KW-0067">ATP-binding</keyword>
<organism evidence="6 7">
    <name type="scientific">Clostridium muellerianum</name>
    <dbReference type="NCBI Taxonomy" id="2716538"/>
    <lineage>
        <taxon>Bacteria</taxon>
        <taxon>Bacillati</taxon>
        <taxon>Bacillota</taxon>
        <taxon>Clostridia</taxon>
        <taxon>Eubacteriales</taxon>
        <taxon>Clostridiaceae</taxon>
        <taxon>Clostridium</taxon>
    </lineage>
</organism>
<dbReference type="InterPro" id="IPR045076">
    <property type="entry name" value="MutS"/>
</dbReference>
<evidence type="ECO:0000256" key="1">
    <source>
        <dbReference type="ARBA" id="ARBA00022741"/>
    </source>
</evidence>
<gene>
    <name evidence="6" type="ORF">HBE96_09360</name>
</gene>
<dbReference type="PANTHER" id="PTHR11361">
    <property type="entry name" value="DNA MISMATCH REPAIR PROTEIN MUTS FAMILY MEMBER"/>
    <property type="match status" value="1"/>
</dbReference>
<dbReference type="SMART" id="SM00534">
    <property type="entry name" value="MUTSac"/>
    <property type="match status" value="1"/>
</dbReference>
<evidence type="ECO:0000256" key="2">
    <source>
        <dbReference type="ARBA" id="ARBA00022840"/>
    </source>
</evidence>
<dbReference type="PANTHER" id="PTHR11361:SF14">
    <property type="entry name" value="DNA MISMATCH REPAIR PROTEIN MUTS, TYPE 2"/>
    <property type="match status" value="1"/>
</dbReference>
<comment type="caution">
    <text evidence="6">The sequence shown here is derived from an EMBL/GenBank/DDBJ whole genome shotgun (WGS) entry which is preliminary data.</text>
</comment>
<dbReference type="InterPro" id="IPR027417">
    <property type="entry name" value="P-loop_NTPase"/>
</dbReference>